<dbReference type="SUPFAM" id="SSF103481">
    <property type="entry name" value="Multidrug resistance efflux transporter EmrE"/>
    <property type="match status" value="1"/>
</dbReference>
<evidence type="ECO:0000256" key="7">
    <source>
        <dbReference type="SAM" id="Phobius"/>
    </source>
</evidence>
<dbReference type="AlphaFoldDB" id="A0A6P7YIW7"/>
<dbReference type="PANTHER" id="PTHR10231">
    <property type="entry name" value="NUCLEOTIDE-SUGAR TRANSMEMBRANE TRANSPORTER"/>
    <property type="match status" value="1"/>
</dbReference>
<comment type="similarity">
    <text evidence="2">Belongs to the nucleotide-sugar transporter family. SLC35A subfamily.</text>
</comment>
<evidence type="ECO:0000313" key="9">
    <source>
        <dbReference type="RefSeq" id="XP_030067407.1"/>
    </source>
</evidence>
<feature type="transmembrane region" description="Helical" evidence="7">
    <location>
        <begin position="301"/>
        <end position="320"/>
    </location>
</feature>
<evidence type="ECO:0000256" key="6">
    <source>
        <dbReference type="ARBA" id="ARBA00023136"/>
    </source>
</evidence>
<feature type="transmembrane region" description="Helical" evidence="7">
    <location>
        <begin position="121"/>
        <end position="140"/>
    </location>
</feature>
<comment type="subcellular location">
    <subcellularLocation>
        <location evidence="1">Golgi apparatus membrane</location>
        <topology evidence="1">Multi-pass membrane protein</topology>
    </subcellularLocation>
</comment>
<dbReference type="CTD" id="113829"/>
<evidence type="ECO:0000256" key="5">
    <source>
        <dbReference type="ARBA" id="ARBA00022989"/>
    </source>
</evidence>
<feature type="transmembrane region" description="Helical" evidence="7">
    <location>
        <begin position="149"/>
        <end position="165"/>
    </location>
</feature>
<gene>
    <name evidence="9" type="primary">SLC35A4</name>
</gene>
<dbReference type="NCBIfam" id="TIGR00803">
    <property type="entry name" value="nst"/>
    <property type="match status" value="1"/>
</dbReference>
<dbReference type="KEGG" id="muo:115475648"/>
<keyword evidence="6 7" id="KW-0472">Membrane</keyword>
<keyword evidence="5 7" id="KW-1133">Transmembrane helix</keyword>
<dbReference type="FunCoup" id="A0A6P7YIW7">
    <property type="interactions" value="516"/>
</dbReference>
<sequence>MIINNISSESSVLHLVKHWGKRLLWGLMLLLSVIIYGSHSPLIALCKVDGTIPFSSSSVVLLIEMTKLVLSFVFMLIWDRELFRAPWSWRLAAPFALPALLYGANNNLVVLIQHFMDPSTYQVLSNLKISTTAVLYSIFLHQRLTPRKWFSLFLLTVAGMCYAYGGLQDHQNPAANMQPYITLPGFGLVFIYCLISGLSAVCTELILKTQNVPLNVQNLFLYSFGIVMNLGAHLVISPRAGFFEGFSFWVLVIIASQALNGLIMSVVLKHSSNITRLFIISSSLLVNGVLSFLLFSLQLTGLFFLAVLLISVSVYLYYGIK</sequence>
<feature type="transmembrane region" description="Helical" evidence="7">
    <location>
        <begin position="91"/>
        <end position="115"/>
    </location>
</feature>
<dbReference type="GO" id="GO:0000139">
    <property type="term" value="C:Golgi membrane"/>
    <property type="evidence" value="ECO:0007669"/>
    <property type="project" value="UniProtKB-SubCell"/>
</dbReference>
<feature type="transmembrane region" description="Helical" evidence="7">
    <location>
        <begin position="219"/>
        <end position="236"/>
    </location>
</feature>
<feature type="transmembrane region" description="Helical" evidence="7">
    <location>
        <begin position="248"/>
        <end position="268"/>
    </location>
</feature>
<keyword evidence="8" id="KW-1185">Reference proteome</keyword>
<feature type="transmembrane region" description="Helical" evidence="7">
    <location>
        <begin position="277"/>
        <end position="295"/>
    </location>
</feature>
<keyword evidence="4 7" id="KW-0812">Transmembrane</keyword>
<accession>A0A6P7YIW7</accession>
<proteinExistence type="inferred from homology"/>
<organism evidence="8 9">
    <name type="scientific">Microcaecilia unicolor</name>
    <dbReference type="NCBI Taxonomy" id="1415580"/>
    <lineage>
        <taxon>Eukaryota</taxon>
        <taxon>Metazoa</taxon>
        <taxon>Chordata</taxon>
        <taxon>Craniata</taxon>
        <taxon>Vertebrata</taxon>
        <taxon>Euteleostomi</taxon>
        <taxon>Amphibia</taxon>
        <taxon>Gymnophiona</taxon>
        <taxon>Siphonopidae</taxon>
        <taxon>Microcaecilia</taxon>
    </lineage>
</organism>
<keyword evidence="3" id="KW-0813">Transport</keyword>
<evidence type="ECO:0000256" key="1">
    <source>
        <dbReference type="ARBA" id="ARBA00004653"/>
    </source>
</evidence>
<reference evidence="9" key="1">
    <citation type="submission" date="2025-08" db="UniProtKB">
        <authorList>
            <consortium name="RefSeq"/>
        </authorList>
    </citation>
    <scope>IDENTIFICATION</scope>
</reference>
<feature type="transmembrane region" description="Helical" evidence="7">
    <location>
        <begin position="59"/>
        <end position="79"/>
    </location>
</feature>
<evidence type="ECO:0000256" key="4">
    <source>
        <dbReference type="ARBA" id="ARBA00022692"/>
    </source>
</evidence>
<dbReference type="Pfam" id="PF04142">
    <property type="entry name" value="Nuc_sug_transp"/>
    <property type="match status" value="1"/>
</dbReference>
<dbReference type="GeneID" id="115475648"/>
<protein>
    <submittedName>
        <fullName evidence="9">Probable UDP-sugar transporter protein SLC35A4</fullName>
    </submittedName>
</protein>
<keyword evidence="3" id="KW-0762">Sugar transport</keyword>
<evidence type="ECO:0000256" key="2">
    <source>
        <dbReference type="ARBA" id="ARBA00009976"/>
    </source>
</evidence>
<dbReference type="GO" id="GO:0015165">
    <property type="term" value="F:pyrimidine nucleotide-sugar transmembrane transporter activity"/>
    <property type="evidence" value="ECO:0007669"/>
    <property type="project" value="InterPro"/>
</dbReference>
<dbReference type="PIRSF" id="PIRSF005799">
    <property type="entry name" value="UDP-gal_transpt"/>
    <property type="match status" value="1"/>
</dbReference>
<evidence type="ECO:0000256" key="3">
    <source>
        <dbReference type="ARBA" id="ARBA00022597"/>
    </source>
</evidence>
<dbReference type="InParanoid" id="A0A6P7YIW7"/>
<dbReference type="InterPro" id="IPR007271">
    <property type="entry name" value="Nuc_sug_transpt"/>
</dbReference>
<evidence type="ECO:0000313" key="8">
    <source>
        <dbReference type="Proteomes" id="UP000515156"/>
    </source>
</evidence>
<dbReference type="Proteomes" id="UP000515156">
    <property type="component" value="Chromosome 8"/>
</dbReference>
<dbReference type="OrthoDB" id="419167at2759"/>
<feature type="transmembrane region" description="Helical" evidence="7">
    <location>
        <begin position="185"/>
        <end position="207"/>
    </location>
</feature>
<feature type="transmembrane region" description="Helical" evidence="7">
    <location>
        <begin position="23"/>
        <end position="39"/>
    </location>
</feature>
<dbReference type="InterPro" id="IPR037185">
    <property type="entry name" value="EmrE-like"/>
</dbReference>
<name>A0A6P7YIW7_9AMPH</name>
<dbReference type="RefSeq" id="XP_030067407.1">
    <property type="nucleotide sequence ID" value="XM_030211547.1"/>
</dbReference>